<dbReference type="CDD" id="cd18186">
    <property type="entry name" value="BTB_POZ_ZBTB_KLHL-like"/>
    <property type="match status" value="1"/>
</dbReference>
<feature type="non-terminal residue" evidence="2">
    <location>
        <position position="1"/>
    </location>
</feature>
<dbReference type="SUPFAM" id="SSF54695">
    <property type="entry name" value="POZ domain"/>
    <property type="match status" value="1"/>
</dbReference>
<dbReference type="EMBL" id="JACGCI010000029">
    <property type="protein sequence ID" value="KAF6755693.1"/>
    <property type="molecule type" value="Genomic_DNA"/>
</dbReference>
<dbReference type="Gene3D" id="3.30.710.10">
    <property type="entry name" value="Potassium Channel Kv1.1, Chain A"/>
    <property type="match status" value="1"/>
</dbReference>
<proteinExistence type="predicted"/>
<gene>
    <name evidence="2" type="ORF">DFP72DRAFT_784862</name>
</gene>
<feature type="non-terminal residue" evidence="2">
    <location>
        <position position="208"/>
    </location>
</feature>
<dbReference type="Proteomes" id="UP000521943">
    <property type="component" value="Unassembled WGS sequence"/>
</dbReference>
<organism evidence="2 3">
    <name type="scientific">Ephemerocybe angulata</name>
    <dbReference type="NCBI Taxonomy" id="980116"/>
    <lineage>
        <taxon>Eukaryota</taxon>
        <taxon>Fungi</taxon>
        <taxon>Dikarya</taxon>
        <taxon>Basidiomycota</taxon>
        <taxon>Agaricomycotina</taxon>
        <taxon>Agaricomycetes</taxon>
        <taxon>Agaricomycetidae</taxon>
        <taxon>Agaricales</taxon>
        <taxon>Agaricineae</taxon>
        <taxon>Psathyrellaceae</taxon>
        <taxon>Ephemerocybe</taxon>
    </lineage>
</organism>
<dbReference type="AlphaFoldDB" id="A0A8H6I1H5"/>
<feature type="domain" description="BTB" evidence="1">
    <location>
        <begin position="5"/>
        <end position="124"/>
    </location>
</feature>
<dbReference type="InterPro" id="IPR000210">
    <property type="entry name" value="BTB/POZ_dom"/>
</dbReference>
<reference evidence="2 3" key="1">
    <citation type="submission" date="2020-07" db="EMBL/GenBank/DDBJ databases">
        <title>Comparative genomics of pyrophilous fungi reveals a link between fire events and developmental genes.</title>
        <authorList>
            <consortium name="DOE Joint Genome Institute"/>
            <person name="Steindorff A.S."/>
            <person name="Carver A."/>
            <person name="Calhoun S."/>
            <person name="Stillman K."/>
            <person name="Liu H."/>
            <person name="Lipzen A."/>
            <person name="Pangilinan J."/>
            <person name="Labutti K."/>
            <person name="Bruns T.D."/>
            <person name="Grigoriev I.V."/>
        </authorList>
    </citation>
    <scope>NUCLEOTIDE SEQUENCE [LARGE SCALE GENOMIC DNA]</scope>
    <source>
        <strain evidence="2 3">CBS 144469</strain>
    </source>
</reference>
<evidence type="ECO:0000259" key="1">
    <source>
        <dbReference type="SMART" id="SM00225"/>
    </source>
</evidence>
<accession>A0A8H6I1H5</accession>
<protein>
    <recommendedName>
        <fullName evidence="1">BTB domain-containing protein</fullName>
    </recommendedName>
</protein>
<dbReference type="SMART" id="SM00225">
    <property type="entry name" value="BTB"/>
    <property type="match status" value="1"/>
</dbReference>
<keyword evidence="3" id="KW-1185">Reference proteome</keyword>
<name>A0A8H6I1H5_9AGAR</name>
<comment type="caution">
    <text evidence="2">The sequence shown here is derived from an EMBL/GenBank/DDBJ whole genome shotgun (WGS) entry which is preliminary data.</text>
</comment>
<evidence type="ECO:0000313" key="2">
    <source>
        <dbReference type="EMBL" id="KAF6755693.1"/>
    </source>
</evidence>
<dbReference type="InterPro" id="IPR011333">
    <property type="entry name" value="SKP1/BTB/POZ_sf"/>
</dbReference>
<dbReference type="OrthoDB" id="3193844at2759"/>
<evidence type="ECO:0000313" key="3">
    <source>
        <dbReference type="Proteomes" id="UP000521943"/>
    </source>
</evidence>
<sequence>DFYWETVVFKVEDTLFRVPRHGLENASDVFADMFRLPTGVGGQTVVEGQSDDNPIVLDGYKGSEFRSLLKILYPSYLDPLWGDPSLSTVITLSKDEWIDVLKLSTAWEMDTVRTTAIAELSSEYMLTLLEKVVLARKYRVDMWLEVGLCGLVTQQPGYRTPLETLGANLGWESAARIVWIQQQLELAEQIALGEAIEFIPSSIRCMSC</sequence>